<dbReference type="InterPro" id="IPR011852">
    <property type="entry name" value="TRAP_TAXI"/>
</dbReference>
<dbReference type="OrthoDB" id="9776669at2"/>
<dbReference type="KEGG" id="hhu:AR456_14015"/>
<proteinExistence type="predicted"/>
<dbReference type="Pfam" id="PF16868">
    <property type="entry name" value="NMT1_3"/>
    <property type="match status" value="1"/>
</dbReference>
<feature type="chain" id="PRO_5009977426" evidence="1">
    <location>
        <begin position="29"/>
        <end position="327"/>
    </location>
</feature>
<accession>W1N8Q9</accession>
<dbReference type="Proteomes" id="UP000019113">
    <property type="component" value="Unassembled WGS sequence"/>
</dbReference>
<organism evidence="2 3">
    <name type="scientific">Halomonas huangheensis</name>
    <dbReference type="NCBI Taxonomy" id="1178482"/>
    <lineage>
        <taxon>Bacteria</taxon>
        <taxon>Pseudomonadati</taxon>
        <taxon>Pseudomonadota</taxon>
        <taxon>Gammaproteobacteria</taxon>
        <taxon>Oceanospirillales</taxon>
        <taxon>Halomonadaceae</taxon>
        <taxon>Halomonas</taxon>
    </lineage>
</organism>
<evidence type="ECO:0000256" key="1">
    <source>
        <dbReference type="SAM" id="SignalP"/>
    </source>
</evidence>
<keyword evidence="2" id="KW-0675">Receptor</keyword>
<keyword evidence="1" id="KW-0732">Signal</keyword>
<dbReference type="Gene3D" id="3.40.190.10">
    <property type="entry name" value="Periplasmic binding protein-like II"/>
    <property type="match status" value="2"/>
</dbReference>
<dbReference type="NCBIfam" id="TIGR02122">
    <property type="entry name" value="TRAP_TAXI"/>
    <property type="match status" value="1"/>
</dbReference>
<keyword evidence="3" id="KW-1185">Reference proteome</keyword>
<dbReference type="SUPFAM" id="SSF53850">
    <property type="entry name" value="Periplasmic binding protein-like II"/>
    <property type="match status" value="1"/>
</dbReference>
<dbReference type="eggNOG" id="COG2358">
    <property type="taxonomic scope" value="Bacteria"/>
</dbReference>
<evidence type="ECO:0000313" key="2">
    <source>
        <dbReference type="EMBL" id="ERL51591.1"/>
    </source>
</evidence>
<dbReference type="STRING" id="1178482.AR456_14015"/>
<gene>
    <name evidence="2" type="ORF">BJB45_13120</name>
</gene>
<dbReference type="PANTHER" id="PTHR42941">
    <property type="entry name" value="SLL1037 PROTEIN"/>
    <property type="match status" value="1"/>
</dbReference>
<dbReference type="RefSeq" id="WP_021818739.1">
    <property type="nucleotide sequence ID" value="NZ_AVBC01000023.1"/>
</dbReference>
<sequence>MKEHAVKTRITALAAGIAMLSAVSVAQAEQRLLIGSTSSSSSHYGYFVAVNQLINEYVEDVNSSVAETGATVDNLRRLSRDQIDMGLVTTNTGYQAYAGQGDYSSRPVDSRLLWVYTVAPQNVVLRQDAGVSSMAGLEGVRLNPGITGSSTEATTEAVFETLGIAPDYVRGSTSDVVDSIKDDRIAGYVKSGVGKRLDGSTMDIATFTDVAVLSLDEQQAETLRSEMPELAVVDIPEGAAQGVPAYTTWAFGVAMHASPSLDEETAYQIVKAVMEHPDPQANAFAALEGEDMAEMTLSVGSVPLHPGAARYFEEQGYEIPEALTPVE</sequence>
<dbReference type="PATRIC" id="fig|1178482.3.peg.1784"/>
<name>W1N8Q9_9GAMM</name>
<dbReference type="EMBL" id="AVBC01000023">
    <property type="protein sequence ID" value="ERL51591.1"/>
    <property type="molecule type" value="Genomic_DNA"/>
</dbReference>
<dbReference type="AlphaFoldDB" id="W1N8Q9"/>
<feature type="signal peptide" evidence="1">
    <location>
        <begin position="1"/>
        <end position="28"/>
    </location>
</feature>
<dbReference type="PANTHER" id="PTHR42941:SF1">
    <property type="entry name" value="SLL1037 PROTEIN"/>
    <property type="match status" value="1"/>
</dbReference>
<evidence type="ECO:0000313" key="3">
    <source>
        <dbReference type="Proteomes" id="UP000019113"/>
    </source>
</evidence>
<protein>
    <submittedName>
        <fullName evidence="2">TRAP transporter solute receptor</fullName>
    </submittedName>
</protein>
<comment type="caution">
    <text evidence="2">The sequence shown here is derived from an EMBL/GenBank/DDBJ whole genome shotgun (WGS) entry which is preliminary data.</text>
</comment>
<reference evidence="2 3" key="1">
    <citation type="submission" date="2013-08" db="EMBL/GenBank/DDBJ databases">
        <title>draft genome of Halomonas huanghegensis, strain BJGMM-B45T.</title>
        <authorList>
            <person name="Miao C."/>
            <person name="Wan Y."/>
            <person name="Jin W."/>
        </authorList>
    </citation>
    <scope>NUCLEOTIDE SEQUENCE [LARGE SCALE GENOMIC DNA]</scope>
    <source>
        <strain evidence="2 3">BJGMM-B45</strain>
    </source>
</reference>